<dbReference type="GO" id="GO:0005737">
    <property type="term" value="C:cytoplasm"/>
    <property type="evidence" value="ECO:0007669"/>
    <property type="project" value="UniProtKB-SubCell"/>
</dbReference>
<dbReference type="EMBL" id="KB706828">
    <property type="protein sequence ID" value="EMR65580.1"/>
    <property type="molecule type" value="Genomic_DNA"/>
</dbReference>
<dbReference type="Proteomes" id="UP000012174">
    <property type="component" value="Unassembled WGS sequence"/>
</dbReference>
<feature type="region of interest" description="Disordered" evidence="4">
    <location>
        <begin position="89"/>
        <end position="112"/>
    </location>
</feature>
<organism evidence="6 7">
    <name type="scientific">Eutypa lata (strain UCR-EL1)</name>
    <name type="common">Grapevine dieback disease fungus</name>
    <name type="synonym">Eutypa armeniacae</name>
    <dbReference type="NCBI Taxonomy" id="1287681"/>
    <lineage>
        <taxon>Eukaryota</taxon>
        <taxon>Fungi</taxon>
        <taxon>Dikarya</taxon>
        <taxon>Ascomycota</taxon>
        <taxon>Pezizomycotina</taxon>
        <taxon>Sordariomycetes</taxon>
        <taxon>Xylariomycetidae</taxon>
        <taxon>Xylariales</taxon>
        <taxon>Diatrypaceae</taxon>
        <taxon>Eutypa</taxon>
    </lineage>
</organism>
<comment type="subcellular location">
    <subcellularLocation>
        <location evidence="1">Cytoplasm</location>
    </subcellularLocation>
</comment>
<evidence type="ECO:0000259" key="5">
    <source>
        <dbReference type="Pfam" id="PF07989"/>
    </source>
</evidence>
<evidence type="ECO:0000256" key="2">
    <source>
        <dbReference type="ARBA" id="ARBA00022490"/>
    </source>
</evidence>
<keyword evidence="7" id="KW-1185">Reference proteome</keyword>
<dbReference type="GO" id="GO:0005815">
    <property type="term" value="C:microtubule organizing center"/>
    <property type="evidence" value="ECO:0007669"/>
    <property type="project" value="InterPro"/>
</dbReference>
<evidence type="ECO:0000313" key="7">
    <source>
        <dbReference type="Proteomes" id="UP000012174"/>
    </source>
</evidence>
<proteinExistence type="predicted"/>
<sequence>MEKTVCTLHKQNFDLKLELYHRRERQDALEEKVQRLEAENAEIRGMREKFDEDMAKRDKAVNEAVDIIVRLEAKVDDLLREKEMVRQVESNGSYCHSRSDQSEHLDDDGAPLTPKMKGLEFFGMMDGAKSLERVPSFLSERSEQTENLRNVVMGGLQSLSHMRTVSGSSFAPSDINRIASPSLSVLSESSFVSVYGSKNEHSELSTGLDTELTDESTFKLDAEGSSSSKRQFLYPYTISE</sequence>
<evidence type="ECO:0000313" key="6">
    <source>
        <dbReference type="EMBL" id="EMR65580.1"/>
    </source>
</evidence>
<feature type="coiled-coil region" evidence="3">
    <location>
        <begin position="19"/>
        <end position="88"/>
    </location>
</feature>
<keyword evidence="2" id="KW-0963">Cytoplasm</keyword>
<dbReference type="InterPro" id="IPR012943">
    <property type="entry name" value="Cnn_1N"/>
</dbReference>
<feature type="domain" description="Centrosomin N-terminal motif 1" evidence="5">
    <location>
        <begin position="2"/>
        <end position="64"/>
    </location>
</feature>
<accession>M7TFV3</accession>
<dbReference type="eggNOG" id="ENOG502SSWS">
    <property type="taxonomic scope" value="Eukaryota"/>
</dbReference>
<evidence type="ECO:0000256" key="3">
    <source>
        <dbReference type="SAM" id="Coils"/>
    </source>
</evidence>
<dbReference type="Pfam" id="PF07989">
    <property type="entry name" value="Cnn_1N"/>
    <property type="match status" value="1"/>
</dbReference>
<keyword evidence="3" id="KW-0175">Coiled coil</keyword>
<evidence type="ECO:0000256" key="1">
    <source>
        <dbReference type="ARBA" id="ARBA00004496"/>
    </source>
</evidence>
<dbReference type="KEGG" id="ela:UCREL1_7439"/>
<name>M7TFV3_EUTLA</name>
<dbReference type="AlphaFoldDB" id="M7TFV3"/>
<dbReference type="STRING" id="1287681.M7TFV3"/>
<dbReference type="HOGENOM" id="CLU_1156380_0_0_1"/>
<dbReference type="OrthoDB" id="10251744at2759"/>
<dbReference type="OMA" id="MKETCGE"/>
<gene>
    <name evidence="6" type="ORF">UCREL1_7439</name>
</gene>
<protein>
    <recommendedName>
        <fullName evidence="5">Centrosomin N-terminal motif 1 domain-containing protein</fullName>
    </recommendedName>
</protein>
<reference evidence="7" key="1">
    <citation type="journal article" date="2013" name="Genome Announc.">
        <title>Draft genome sequence of the grapevine dieback fungus Eutypa lata UCR-EL1.</title>
        <authorList>
            <person name="Blanco-Ulate B."/>
            <person name="Rolshausen P.E."/>
            <person name="Cantu D."/>
        </authorList>
    </citation>
    <scope>NUCLEOTIDE SEQUENCE [LARGE SCALE GENOMIC DNA]</scope>
    <source>
        <strain evidence="7">UCR-EL1</strain>
    </source>
</reference>
<evidence type="ECO:0000256" key="4">
    <source>
        <dbReference type="SAM" id="MobiDB-lite"/>
    </source>
</evidence>